<dbReference type="GO" id="GO:0016787">
    <property type="term" value="F:hydrolase activity"/>
    <property type="evidence" value="ECO:0007669"/>
    <property type="project" value="UniProtKB-KW"/>
</dbReference>
<accession>A0A5K1K7N8</accession>
<gene>
    <name evidence="1" type="primary">P18177</name>
</gene>
<sequence length="293" mass="32530">MMDYIAELCDRQHRLFVFMLSFVNDRARLIRFDRAGTSMTVEFDYALHPEIIGTFLYRLSLQDRAGRGYDPTVTPASEADAKLFRSLHTCYPPDSAVGRALADAVMESEGTADRDGASWPICKLTIEGPFTQDANRAVLPSDPVERREFLIGKPMSASRRALYGRGTKVYAAYDVATEKIVVIKDSWRPSSNKIRSEYDTYVLLNSAERPAGQPLLIPTLLGGGDVMWNGVVQETPTSAGRDSDTRTHFRLVLKEVCRPLEDFTNSLELVVAVLCAIDGTFFSARLGCDPASD</sequence>
<dbReference type="EC" id="3.4.22.-" evidence="1"/>
<name>A0A5K1K7N8_9APHY</name>
<protein>
    <submittedName>
        <fullName evidence="1">Toxin B (EC)</fullName>
        <ecNumber evidence="1">3.4.22.-</ecNumber>
    </submittedName>
</protein>
<reference evidence="1" key="1">
    <citation type="submission" date="2019-10" db="EMBL/GenBank/DDBJ databases">
        <authorList>
            <person name="Nor Muhammad N."/>
        </authorList>
    </citation>
    <scope>NUCLEOTIDE SEQUENCE</scope>
</reference>
<dbReference type="AlphaFoldDB" id="A0A5K1K7N8"/>
<dbReference type="EMBL" id="LR730025">
    <property type="protein sequence ID" value="VWP02216.1"/>
    <property type="molecule type" value="Genomic_DNA"/>
</dbReference>
<proteinExistence type="predicted"/>
<organism evidence="1">
    <name type="scientific">Ganoderma boninense</name>
    <dbReference type="NCBI Taxonomy" id="34458"/>
    <lineage>
        <taxon>Eukaryota</taxon>
        <taxon>Fungi</taxon>
        <taxon>Dikarya</taxon>
        <taxon>Basidiomycota</taxon>
        <taxon>Agaricomycotina</taxon>
        <taxon>Agaricomycetes</taxon>
        <taxon>Polyporales</taxon>
        <taxon>Polyporaceae</taxon>
        <taxon>Ganoderma</taxon>
    </lineage>
</organism>
<evidence type="ECO:0000313" key="1">
    <source>
        <dbReference type="EMBL" id="VWP02216.1"/>
    </source>
</evidence>
<keyword evidence="1" id="KW-0378">Hydrolase</keyword>